<sequence>MKAISKQQPASGFSFTGKVVLVTGAASGIGRAIALAFGRAGACVVVADVSIDGGHATAAMIVENGGKALFVQSNVTRAGDVEALVDKTINYYGRLDFAINNAAVEEERQPLAEADDEQFDRIMNVNVKGVWLCMKYQLRQMLKQGHGAIVNMAGIAGLVGSPNHAIYGASKHAVVGLTRSAAAEYAREGIRVNVLCPAAVKTPMLARAFERDPAIEKKLKAAHPMGRFAEAGEVAQAALWLCSDMASYVNGHEMVVDGGFTAV</sequence>
<dbReference type="PANTHER" id="PTHR24321">
    <property type="entry name" value="DEHYDROGENASES, SHORT CHAIN"/>
    <property type="match status" value="1"/>
</dbReference>
<proteinExistence type="inferred from homology"/>
<organism evidence="3 4">
    <name type="scientific">Massilia timonae</name>
    <dbReference type="NCBI Taxonomy" id="47229"/>
    <lineage>
        <taxon>Bacteria</taxon>
        <taxon>Pseudomonadati</taxon>
        <taxon>Pseudomonadota</taxon>
        <taxon>Betaproteobacteria</taxon>
        <taxon>Burkholderiales</taxon>
        <taxon>Oxalobacteraceae</taxon>
        <taxon>Telluria group</taxon>
        <taxon>Massilia</taxon>
    </lineage>
</organism>
<dbReference type="GO" id="GO:0016491">
    <property type="term" value="F:oxidoreductase activity"/>
    <property type="evidence" value="ECO:0007669"/>
    <property type="project" value="UniProtKB-KW"/>
</dbReference>
<dbReference type="SUPFAM" id="SSF51735">
    <property type="entry name" value="NAD(P)-binding Rossmann-fold domains"/>
    <property type="match status" value="1"/>
</dbReference>
<protein>
    <submittedName>
        <fullName evidence="3">Short chain dehydrogenase family protein</fullName>
    </submittedName>
</protein>
<keyword evidence="2" id="KW-0560">Oxidoreductase</keyword>
<evidence type="ECO:0000256" key="1">
    <source>
        <dbReference type="ARBA" id="ARBA00006484"/>
    </source>
</evidence>
<dbReference type="PRINTS" id="PR00080">
    <property type="entry name" value="SDRFAMILY"/>
</dbReference>
<dbReference type="NCBIfam" id="NF005559">
    <property type="entry name" value="PRK07231.1"/>
    <property type="match status" value="1"/>
</dbReference>
<accession>A0A1S2NC35</accession>
<dbReference type="Proteomes" id="UP000180246">
    <property type="component" value="Unassembled WGS sequence"/>
</dbReference>
<dbReference type="CDD" id="cd05233">
    <property type="entry name" value="SDR_c"/>
    <property type="match status" value="1"/>
</dbReference>
<dbReference type="PANTHER" id="PTHR24321:SF11">
    <property type="entry name" value="BLR0893 PROTEIN"/>
    <property type="match status" value="1"/>
</dbReference>
<dbReference type="InterPro" id="IPR002347">
    <property type="entry name" value="SDR_fam"/>
</dbReference>
<dbReference type="RefSeq" id="WP_071360010.1">
    <property type="nucleotide sequence ID" value="NZ_JRYB01000001.1"/>
</dbReference>
<dbReference type="Gene3D" id="3.40.50.720">
    <property type="entry name" value="NAD(P)-binding Rossmann-like Domain"/>
    <property type="match status" value="1"/>
</dbReference>
<evidence type="ECO:0000256" key="2">
    <source>
        <dbReference type="ARBA" id="ARBA00023002"/>
    </source>
</evidence>
<dbReference type="FunFam" id="3.40.50.720:FF:000084">
    <property type="entry name" value="Short-chain dehydrogenase reductase"/>
    <property type="match status" value="1"/>
</dbReference>
<dbReference type="InterPro" id="IPR036291">
    <property type="entry name" value="NAD(P)-bd_dom_sf"/>
</dbReference>
<evidence type="ECO:0000313" key="4">
    <source>
        <dbReference type="Proteomes" id="UP000180246"/>
    </source>
</evidence>
<dbReference type="EMBL" id="JRYB01000001">
    <property type="protein sequence ID" value="OIJ42559.1"/>
    <property type="molecule type" value="Genomic_DNA"/>
</dbReference>
<reference evidence="3 4" key="1">
    <citation type="submission" date="2014-10" db="EMBL/GenBank/DDBJ databases">
        <authorList>
            <person name="Seo M.-J."/>
            <person name="Seok Y.J."/>
            <person name="Cha I.-T."/>
        </authorList>
    </citation>
    <scope>NUCLEOTIDE SEQUENCE [LARGE SCALE GENOMIC DNA]</scope>
    <source>
        <strain evidence="3 4">NEU</strain>
    </source>
</reference>
<dbReference type="PRINTS" id="PR00081">
    <property type="entry name" value="GDHRDH"/>
</dbReference>
<dbReference type="Pfam" id="PF13561">
    <property type="entry name" value="adh_short_C2"/>
    <property type="match status" value="1"/>
</dbReference>
<gene>
    <name evidence="3" type="ORF">LO55_89</name>
</gene>
<dbReference type="AlphaFoldDB" id="A0A1S2NC35"/>
<name>A0A1S2NC35_9BURK</name>
<dbReference type="NCBIfam" id="NF004818">
    <property type="entry name" value="PRK06172.1"/>
    <property type="match status" value="1"/>
</dbReference>
<comment type="similarity">
    <text evidence="1">Belongs to the short-chain dehydrogenases/reductases (SDR) family.</text>
</comment>
<comment type="caution">
    <text evidence="3">The sequence shown here is derived from an EMBL/GenBank/DDBJ whole genome shotgun (WGS) entry which is preliminary data.</text>
</comment>
<evidence type="ECO:0000313" key="3">
    <source>
        <dbReference type="EMBL" id="OIJ42559.1"/>
    </source>
</evidence>